<dbReference type="AlphaFoldDB" id="A0A410JY43"/>
<dbReference type="InterPro" id="IPR001431">
    <property type="entry name" value="Pept_M16_Zn_BS"/>
</dbReference>
<keyword evidence="7" id="KW-1185">Reference proteome</keyword>
<evidence type="ECO:0000313" key="7">
    <source>
        <dbReference type="Proteomes" id="UP000287502"/>
    </source>
</evidence>
<dbReference type="SUPFAM" id="SSF63411">
    <property type="entry name" value="LuxS/MPP-like metallohydrolase"/>
    <property type="match status" value="2"/>
</dbReference>
<evidence type="ECO:0000259" key="4">
    <source>
        <dbReference type="Pfam" id="PF00675"/>
    </source>
</evidence>
<evidence type="ECO:0000313" key="6">
    <source>
        <dbReference type="EMBL" id="QAR33087.1"/>
    </source>
</evidence>
<dbReference type="OrthoDB" id="9811314at2"/>
<dbReference type="Pfam" id="PF00675">
    <property type="entry name" value="Peptidase_M16"/>
    <property type="match status" value="1"/>
</dbReference>
<dbReference type="InterPro" id="IPR050361">
    <property type="entry name" value="MPP/UQCRC_Complex"/>
</dbReference>
<feature type="domain" description="Peptidase M16 N-terminal" evidence="4">
    <location>
        <begin position="25"/>
        <end position="160"/>
    </location>
</feature>
<dbReference type="PANTHER" id="PTHR11851:SF49">
    <property type="entry name" value="MITOCHONDRIAL-PROCESSING PEPTIDASE SUBUNIT ALPHA"/>
    <property type="match status" value="1"/>
</dbReference>
<evidence type="ECO:0000256" key="2">
    <source>
        <dbReference type="ARBA" id="ARBA00007261"/>
    </source>
</evidence>
<evidence type="ECO:0000256" key="3">
    <source>
        <dbReference type="RuleBase" id="RU004447"/>
    </source>
</evidence>
<sequence>MKPKLTYHGEIPILTDSSGITNGLVSLSVTFKNGSMAETLKTNGVSHFIEHLVFRGSRKYTQEEISKESERLGGYMNAYTTKEQTTFYINGFSGNFDKFMDILLDIAFFPNLSEADFKHEKKVILTEIASLKDSPEEYLDEEAEGYFFEGHPMAMPISGTEKSVKGFGVEELRKFYQEKYTAGNCIISVAGSAAAEDVIKALDTSGADIHSKASASAGGECRGRKFDKTLSLGVEQVYAQYMMPACTASDDERFELSALNMILGGLMSSRLFQEVREKKGLCYNIETDMSLYALSGVLSVFFSCDRENLGAVEEITREEIKKMAKHGITDAEFELAVNQMLYGFCSGLETSSGRMFSNLRQFFYHGKTVDSGNITQRIKSMTLKSVNAIAEKYYSAEESRCLILPSES</sequence>
<dbReference type="Pfam" id="PF05193">
    <property type="entry name" value="Peptidase_M16_C"/>
    <property type="match status" value="1"/>
</dbReference>
<dbReference type="GO" id="GO:0004222">
    <property type="term" value="F:metalloendopeptidase activity"/>
    <property type="evidence" value="ECO:0007669"/>
    <property type="project" value="InterPro"/>
</dbReference>
<feature type="domain" description="Peptidase M16 C-terminal" evidence="5">
    <location>
        <begin position="169"/>
        <end position="340"/>
    </location>
</feature>
<dbReference type="GO" id="GO:0046872">
    <property type="term" value="F:metal ion binding"/>
    <property type="evidence" value="ECO:0007669"/>
    <property type="project" value="InterPro"/>
</dbReference>
<dbReference type="PROSITE" id="PS00143">
    <property type="entry name" value="INSULINASE"/>
    <property type="match status" value="1"/>
</dbReference>
<dbReference type="EMBL" id="CP035108">
    <property type="protein sequence ID" value="QAR33087.1"/>
    <property type="molecule type" value="Genomic_DNA"/>
</dbReference>
<gene>
    <name evidence="6" type="ORF">EP073_06615</name>
</gene>
<dbReference type="InterPro" id="IPR007863">
    <property type="entry name" value="Peptidase_M16_C"/>
</dbReference>
<evidence type="ECO:0000256" key="1">
    <source>
        <dbReference type="ARBA" id="ARBA00001947"/>
    </source>
</evidence>
<dbReference type="InterPro" id="IPR011249">
    <property type="entry name" value="Metalloenz_LuxS/M16"/>
</dbReference>
<dbReference type="Proteomes" id="UP000287502">
    <property type="component" value="Chromosome"/>
</dbReference>
<organism evidence="6 7">
    <name type="scientific">Geovibrio thiophilus</name>
    <dbReference type="NCBI Taxonomy" id="139438"/>
    <lineage>
        <taxon>Bacteria</taxon>
        <taxon>Pseudomonadati</taxon>
        <taxon>Deferribacterota</taxon>
        <taxon>Deferribacteres</taxon>
        <taxon>Deferribacterales</taxon>
        <taxon>Geovibrionaceae</taxon>
        <taxon>Geovibrio</taxon>
    </lineage>
</organism>
<name>A0A410JY43_9BACT</name>
<dbReference type="Gene3D" id="3.30.830.10">
    <property type="entry name" value="Metalloenzyme, LuxS/M16 peptidase-like"/>
    <property type="match status" value="2"/>
</dbReference>
<accession>A0A410JY43</accession>
<evidence type="ECO:0000259" key="5">
    <source>
        <dbReference type="Pfam" id="PF05193"/>
    </source>
</evidence>
<dbReference type="InterPro" id="IPR011765">
    <property type="entry name" value="Pept_M16_N"/>
</dbReference>
<reference evidence="6 7" key="1">
    <citation type="submission" date="2019-01" db="EMBL/GenBank/DDBJ databases">
        <title>Geovibrio thiophilus DSM 11263, complete genome.</title>
        <authorList>
            <person name="Spring S."/>
            <person name="Bunk B."/>
            <person name="Sproer C."/>
        </authorList>
    </citation>
    <scope>NUCLEOTIDE SEQUENCE [LARGE SCALE GENOMIC DNA]</scope>
    <source>
        <strain evidence="6 7">DSM 11263</strain>
    </source>
</reference>
<protein>
    <submittedName>
        <fullName evidence="6">Insulinase family protein</fullName>
    </submittedName>
</protein>
<proteinExistence type="inferred from homology"/>
<dbReference type="PANTHER" id="PTHR11851">
    <property type="entry name" value="METALLOPROTEASE"/>
    <property type="match status" value="1"/>
</dbReference>
<comment type="similarity">
    <text evidence="2 3">Belongs to the peptidase M16 family.</text>
</comment>
<comment type="cofactor">
    <cofactor evidence="1">
        <name>Zn(2+)</name>
        <dbReference type="ChEBI" id="CHEBI:29105"/>
    </cofactor>
</comment>
<dbReference type="KEGG" id="gtl:EP073_06615"/>
<dbReference type="RefSeq" id="WP_128466373.1">
    <property type="nucleotide sequence ID" value="NZ_CP035108.1"/>
</dbReference>
<dbReference type="GO" id="GO:0006508">
    <property type="term" value="P:proteolysis"/>
    <property type="evidence" value="ECO:0007669"/>
    <property type="project" value="InterPro"/>
</dbReference>